<organism evidence="1 2">
    <name type="scientific">Podarcis lilfordi</name>
    <name type="common">Lilford's wall lizard</name>
    <dbReference type="NCBI Taxonomy" id="74358"/>
    <lineage>
        <taxon>Eukaryota</taxon>
        <taxon>Metazoa</taxon>
        <taxon>Chordata</taxon>
        <taxon>Craniata</taxon>
        <taxon>Vertebrata</taxon>
        <taxon>Euteleostomi</taxon>
        <taxon>Lepidosauria</taxon>
        <taxon>Squamata</taxon>
        <taxon>Bifurcata</taxon>
        <taxon>Unidentata</taxon>
        <taxon>Episquamata</taxon>
        <taxon>Laterata</taxon>
        <taxon>Lacertibaenia</taxon>
        <taxon>Lacertidae</taxon>
        <taxon>Podarcis</taxon>
    </lineage>
</organism>
<name>A0AA35NTD9_9SAUR</name>
<proteinExistence type="predicted"/>
<keyword evidence="2" id="KW-1185">Reference proteome</keyword>
<gene>
    <name evidence="1" type="ORF">PODLI_1B038743</name>
</gene>
<evidence type="ECO:0000313" key="1">
    <source>
        <dbReference type="EMBL" id="CAI5762984.1"/>
    </source>
</evidence>
<protein>
    <submittedName>
        <fullName evidence="1">Uncharacterized protein</fullName>
    </submittedName>
</protein>
<sequence>MGACEDDEPGLQTQCHLHPSSPVLCLFTRTQVYRVPGTRIRFQPHLRFRPQITCQLRFKNLTFKQMSLGLIPPKIGLGRSSNMWLQKPIPYGDNPAGIGLTGPAPLWISRNKMIAKTFREKLLGCSIFPFYYLL</sequence>
<dbReference type="Proteomes" id="UP001178461">
    <property type="component" value="Chromosome 1"/>
</dbReference>
<dbReference type="AlphaFoldDB" id="A0AA35NTD9"/>
<dbReference type="EMBL" id="OX395126">
    <property type="protein sequence ID" value="CAI5762984.1"/>
    <property type="molecule type" value="Genomic_DNA"/>
</dbReference>
<accession>A0AA35NTD9</accession>
<reference evidence="1" key="1">
    <citation type="submission" date="2022-12" db="EMBL/GenBank/DDBJ databases">
        <authorList>
            <person name="Alioto T."/>
            <person name="Alioto T."/>
            <person name="Gomez Garrido J."/>
        </authorList>
    </citation>
    <scope>NUCLEOTIDE SEQUENCE</scope>
</reference>
<evidence type="ECO:0000313" key="2">
    <source>
        <dbReference type="Proteomes" id="UP001178461"/>
    </source>
</evidence>